<sequence>MDRHALAVMDLRYAVLASPGAVEQATREAAHYETPLPEPWADYVAKVRDASYKITDADIEGLIAAGCSEDAIFELTLAAAIGAATRRLDAGLRAVREAD</sequence>
<comment type="caution">
    <text evidence="1">The sequence shown here is derived from an EMBL/GenBank/DDBJ whole genome shotgun (WGS) entry which is preliminary data.</text>
</comment>
<protein>
    <submittedName>
        <fullName evidence="1">Uncharacterized protein</fullName>
    </submittedName>
</protein>
<organism evidence="1 2">
    <name type="scientific">Longispora fulva</name>
    <dbReference type="NCBI Taxonomy" id="619741"/>
    <lineage>
        <taxon>Bacteria</taxon>
        <taxon>Bacillati</taxon>
        <taxon>Actinomycetota</taxon>
        <taxon>Actinomycetes</taxon>
        <taxon>Micromonosporales</taxon>
        <taxon>Micromonosporaceae</taxon>
        <taxon>Longispora</taxon>
    </lineage>
</organism>
<proteinExistence type="predicted"/>
<gene>
    <name evidence="1" type="ORF">IW245_004494</name>
</gene>
<dbReference type="EMBL" id="JADOUF010000001">
    <property type="protein sequence ID" value="MBG6138300.1"/>
    <property type="molecule type" value="Genomic_DNA"/>
</dbReference>
<dbReference type="AlphaFoldDB" id="A0A8J7KHB1"/>
<keyword evidence="2" id="KW-1185">Reference proteome</keyword>
<dbReference type="Proteomes" id="UP000622552">
    <property type="component" value="Unassembled WGS sequence"/>
</dbReference>
<dbReference type="Gene3D" id="1.20.1290.10">
    <property type="entry name" value="AhpD-like"/>
    <property type="match status" value="1"/>
</dbReference>
<dbReference type="RefSeq" id="WP_197005075.1">
    <property type="nucleotide sequence ID" value="NZ_BONS01000017.1"/>
</dbReference>
<evidence type="ECO:0000313" key="2">
    <source>
        <dbReference type="Proteomes" id="UP000622552"/>
    </source>
</evidence>
<reference evidence="1" key="1">
    <citation type="submission" date="2020-11" db="EMBL/GenBank/DDBJ databases">
        <title>Sequencing the genomes of 1000 actinobacteria strains.</title>
        <authorList>
            <person name="Klenk H.-P."/>
        </authorList>
    </citation>
    <scope>NUCLEOTIDE SEQUENCE</scope>
    <source>
        <strain evidence="1">DSM 45356</strain>
    </source>
</reference>
<evidence type="ECO:0000313" key="1">
    <source>
        <dbReference type="EMBL" id="MBG6138300.1"/>
    </source>
</evidence>
<name>A0A8J7KHB1_9ACTN</name>
<accession>A0A8J7KHB1</accession>
<dbReference type="SUPFAM" id="SSF69118">
    <property type="entry name" value="AhpD-like"/>
    <property type="match status" value="1"/>
</dbReference>
<dbReference type="InterPro" id="IPR029032">
    <property type="entry name" value="AhpD-like"/>
</dbReference>